<evidence type="ECO:0000313" key="8">
    <source>
        <dbReference type="EMBL" id="CAE0241239.1"/>
    </source>
</evidence>
<dbReference type="PANTHER" id="PTHR10981:SF7">
    <property type="entry name" value="BATTENIN"/>
    <property type="match status" value="1"/>
</dbReference>
<feature type="transmembrane region" description="Helical" evidence="6">
    <location>
        <begin position="333"/>
        <end position="353"/>
    </location>
</feature>
<feature type="transmembrane region" description="Helical" evidence="6">
    <location>
        <begin position="68"/>
        <end position="88"/>
    </location>
</feature>
<dbReference type="SUPFAM" id="SSF103473">
    <property type="entry name" value="MFS general substrate transporter"/>
    <property type="match status" value="1"/>
</dbReference>
<dbReference type="GO" id="GO:0005773">
    <property type="term" value="C:vacuole"/>
    <property type="evidence" value="ECO:0007669"/>
    <property type="project" value="UniProtKB-ARBA"/>
</dbReference>
<feature type="compositionally biased region" description="Basic and acidic residues" evidence="7">
    <location>
        <begin position="481"/>
        <end position="494"/>
    </location>
</feature>
<proteinExistence type="inferred from homology"/>
<organism evidence="8">
    <name type="scientific">Palpitomonas bilix</name>
    <dbReference type="NCBI Taxonomy" id="652834"/>
    <lineage>
        <taxon>Eukaryota</taxon>
        <taxon>Eukaryota incertae sedis</taxon>
    </lineage>
</organism>
<dbReference type="Pfam" id="PF02487">
    <property type="entry name" value="CLN3"/>
    <property type="match status" value="1"/>
</dbReference>
<evidence type="ECO:0008006" key="9">
    <source>
        <dbReference type="Google" id="ProtNLM"/>
    </source>
</evidence>
<keyword evidence="5 6" id="KW-0472">Membrane</keyword>
<name>A0A7S3G326_9EUKA</name>
<feature type="region of interest" description="Disordered" evidence="7">
    <location>
        <begin position="449"/>
        <end position="525"/>
    </location>
</feature>
<dbReference type="EMBL" id="HBIB01005646">
    <property type="protein sequence ID" value="CAE0241239.1"/>
    <property type="molecule type" value="Transcribed_RNA"/>
</dbReference>
<protein>
    <recommendedName>
        <fullName evidence="9">Battenin</fullName>
    </recommendedName>
</protein>
<dbReference type="InterPro" id="IPR003492">
    <property type="entry name" value="Battenin_disease_Cln3"/>
</dbReference>
<evidence type="ECO:0000256" key="3">
    <source>
        <dbReference type="ARBA" id="ARBA00022692"/>
    </source>
</evidence>
<feature type="region of interest" description="Disordered" evidence="7">
    <location>
        <begin position="391"/>
        <end position="434"/>
    </location>
</feature>
<dbReference type="InterPro" id="IPR036259">
    <property type="entry name" value="MFS_trans_sf"/>
</dbReference>
<evidence type="ECO:0000256" key="5">
    <source>
        <dbReference type="ARBA" id="ARBA00023136"/>
    </source>
</evidence>
<feature type="transmembrane region" description="Helical" evidence="6">
    <location>
        <begin position="94"/>
        <end position="118"/>
    </location>
</feature>
<keyword evidence="4 6" id="KW-1133">Transmembrane helix</keyword>
<feature type="transmembrane region" description="Helical" evidence="6">
    <location>
        <begin position="359"/>
        <end position="382"/>
    </location>
</feature>
<feature type="transmembrane region" description="Helical" evidence="6">
    <location>
        <begin position="7"/>
        <end position="25"/>
    </location>
</feature>
<dbReference type="PRINTS" id="PR01315">
    <property type="entry name" value="BATTENIN"/>
</dbReference>
<dbReference type="AlphaFoldDB" id="A0A7S3G326"/>
<feature type="transmembrane region" description="Helical" evidence="6">
    <location>
        <begin position="37"/>
        <end position="56"/>
    </location>
</feature>
<keyword evidence="3 6" id="KW-0812">Transmembrane</keyword>
<feature type="transmembrane region" description="Helical" evidence="6">
    <location>
        <begin position="159"/>
        <end position="179"/>
    </location>
</feature>
<evidence type="ECO:0000256" key="2">
    <source>
        <dbReference type="ARBA" id="ARBA00007467"/>
    </source>
</evidence>
<evidence type="ECO:0000256" key="6">
    <source>
        <dbReference type="RuleBase" id="RU361113"/>
    </source>
</evidence>
<gene>
    <name evidence="8" type="ORF">PBIL07802_LOCUS3401</name>
</gene>
<feature type="region of interest" description="Disordered" evidence="7">
    <location>
        <begin position="190"/>
        <end position="217"/>
    </location>
</feature>
<evidence type="ECO:0000256" key="7">
    <source>
        <dbReference type="SAM" id="MobiDB-lite"/>
    </source>
</evidence>
<reference evidence="8" key="1">
    <citation type="submission" date="2021-01" db="EMBL/GenBank/DDBJ databases">
        <authorList>
            <person name="Corre E."/>
            <person name="Pelletier E."/>
            <person name="Niang G."/>
            <person name="Scheremetjew M."/>
            <person name="Finn R."/>
            <person name="Kale V."/>
            <person name="Holt S."/>
            <person name="Cochrane G."/>
            <person name="Meng A."/>
            <person name="Brown T."/>
            <person name="Cohen L."/>
        </authorList>
    </citation>
    <scope>NUCLEOTIDE SEQUENCE</scope>
    <source>
        <strain evidence="8">NIES-2562</strain>
    </source>
</reference>
<feature type="compositionally biased region" description="Polar residues" evidence="7">
    <location>
        <begin position="511"/>
        <end position="520"/>
    </location>
</feature>
<dbReference type="GO" id="GO:0012505">
    <property type="term" value="C:endomembrane system"/>
    <property type="evidence" value="ECO:0007669"/>
    <property type="project" value="UniProtKB-SubCell"/>
</dbReference>
<comment type="subcellular location">
    <subcellularLocation>
        <location evidence="1">Endomembrane system</location>
        <topology evidence="1">Multi-pass membrane protein</topology>
    </subcellularLocation>
</comment>
<evidence type="ECO:0000256" key="4">
    <source>
        <dbReference type="ARBA" id="ARBA00022989"/>
    </source>
</evidence>
<accession>A0A7S3G326</accession>
<feature type="compositionally biased region" description="Basic and acidic residues" evidence="7">
    <location>
        <begin position="410"/>
        <end position="425"/>
    </location>
</feature>
<feature type="compositionally biased region" description="Acidic residues" evidence="7">
    <location>
        <begin position="198"/>
        <end position="208"/>
    </location>
</feature>
<evidence type="ECO:0000256" key="1">
    <source>
        <dbReference type="ARBA" id="ARBA00004127"/>
    </source>
</evidence>
<dbReference type="PANTHER" id="PTHR10981">
    <property type="entry name" value="BATTENIN"/>
    <property type="match status" value="1"/>
</dbReference>
<dbReference type="GO" id="GO:0016020">
    <property type="term" value="C:membrane"/>
    <property type="evidence" value="ECO:0007669"/>
    <property type="project" value="UniProtKB-UniRule"/>
</dbReference>
<feature type="compositionally biased region" description="Basic and acidic residues" evidence="7">
    <location>
        <begin position="459"/>
        <end position="473"/>
    </location>
</feature>
<feature type="transmembrane region" description="Helical" evidence="6">
    <location>
        <begin position="535"/>
        <end position="558"/>
    </location>
</feature>
<comment type="similarity">
    <text evidence="2 6">Belongs to the battenin family.</text>
</comment>
<sequence>MGKWPEFIAFFILGTINNLAYVVVGSASRSLADMFNMASYLGVITWANVLLGLIVRSANTWLLAKTSYYLRMSMATAAAVLGLLGVAFSVYVDFWFMIASVVVLGASSSFGESVLLGYTRSSDAEASIGGWSSGTGMAGVLGTSLYLLFASGFGLSNEVIFLILEAFVVVYFVTFIVYAKKKDKEKGAYKPLIPPTESSEEESQEEPEEVKQAENDKKESMWKRTKRCFVMCRSQAVQLALVYFFEYAISTGCAQLSNVDCVNIPDDTCLNFSICTLSNQSSSDSNTNCTFITGDLSPSVFASVNAFEILAWCYQFGVLLSRSSLKVVKIRRVWILTLLQAINFAVWMGQSWLRFIPSVWIQFALMVFVGLLGGAMYVNVFYNIMSGRIGPVHSSSPSSSSLCARKRGGGKGEDMIVSDGKHGQEEVEGEEREGDALYDAVSINESTSLLSAGHTSSGEGERGGEGKGREGGRKGRKGMKKGVERSHTHAKEEENGVEEDKSEGEDGRGQCDNSRYSSANDKGEVVEISQSDKELMANITALSITIGITTAALFVLLMDNTFLHYRISS</sequence>
<feature type="transmembrane region" description="Helical" evidence="6">
    <location>
        <begin position="130"/>
        <end position="153"/>
    </location>
</feature>